<dbReference type="NCBIfam" id="TIGR00327">
    <property type="entry name" value="secE_euk_arch"/>
    <property type="match status" value="1"/>
</dbReference>
<evidence type="ECO:0000256" key="8">
    <source>
        <dbReference type="HAMAP-Rule" id="MF_00422"/>
    </source>
</evidence>
<proteinExistence type="inferred from homology"/>
<evidence type="ECO:0000256" key="4">
    <source>
        <dbReference type="ARBA" id="ARBA00022989"/>
    </source>
</evidence>
<evidence type="ECO:0000313" key="9">
    <source>
        <dbReference type="EMBL" id="AIJ06148.1"/>
    </source>
</evidence>
<dbReference type="InterPro" id="IPR023391">
    <property type="entry name" value="Prot_translocase_SecE_dom_sf"/>
</dbReference>
<feature type="transmembrane region" description="Helical" evidence="8">
    <location>
        <begin position="34"/>
        <end position="55"/>
    </location>
</feature>
<protein>
    <recommendedName>
        <fullName evidence="8">Protein translocase subunit SecE</fullName>
    </recommendedName>
    <alternativeName>
        <fullName evidence="8">Protein transport protein Sec61 gamma subunit homolog</fullName>
    </alternativeName>
</protein>
<evidence type="ECO:0000256" key="2">
    <source>
        <dbReference type="ARBA" id="ARBA00022692"/>
    </source>
</evidence>
<dbReference type="KEGG" id="mjh:JH146_1306"/>
<dbReference type="GO" id="GO:0009306">
    <property type="term" value="P:protein secretion"/>
    <property type="evidence" value="ECO:0007669"/>
    <property type="project" value="UniProtKB-UniRule"/>
</dbReference>
<organism evidence="9 10">
    <name type="scientific">Methanocaldococcus bathoardescens</name>
    <dbReference type="NCBI Taxonomy" id="1301915"/>
    <lineage>
        <taxon>Archaea</taxon>
        <taxon>Methanobacteriati</taxon>
        <taxon>Methanobacteriota</taxon>
        <taxon>Methanomada group</taxon>
        <taxon>Methanococci</taxon>
        <taxon>Methanococcales</taxon>
        <taxon>Methanocaldococcaceae</taxon>
        <taxon>Methanocaldococcus</taxon>
    </lineage>
</organism>
<comment type="function">
    <text evidence="8">Essential subunit of the Sec protein translocation channel SecYEG. Clamps together the 2 halves of SecY. May contact the channel plug during translocation.</text>
</comment>
<dbReference type="GO" id="GO:0008320">
    <property type="term" value="F:protein transmembrane transporter activity"/>
    <property type="evidence" value="ECO:0007669"/>
    <property type="project" value="UniProtKB-UniRule"/>
</dbReference>
<keyword evidence="1 8" id="KW-0813">Transport</keyword>
<gene>
    <name evidence="8" type="primary">secE</name>
    <name evidence="9" type="ORF">JH146_1306</name>
</gene>
<dbReference type="GO" id="GO:0012505">
    <property type="term" value="C:endomembrane system"/>
    <property type="evidence" value="ECO:0007669"/>
    <property type="project" value="UniProtKB-SubCell"/>
</dbReference>
<dbReference type="EMBL" id="CP009149">
    <property type="protein sequence ID" value="AIJ06148.1"/>
    <property type="molecule type" value="Genomic_DNA"/>
</dbReference>
<evidence type="ECO:0000256" key="3">
    <source>
        <dbReference type="ARBA" id="ARBA00022927"/>
    </source>
</evidence>
<evidence type="ECO:0000256" key="1">
    <source>
        <dbReference type="ARBA" id="ARBA00022448"/>
    </source>
</evidence>
<comment type="subunit">
    <text evidence="8">Component of the Sec protein translocase complex. Heterotrimer consisting of SecY (alpha), SecG (beta) and SecE (gamma) subunits. The heterotrimers can form oligomers, although 1 heterotrimer is thought to be able to translocate proteins. Interacts with the ribosome. May interact with SecDF, and other proteins may be involved.</text>
</comment>
<dbReference type="InterPro" id="IPR001901">
    <property type="entry name" value="Translocase_SecE/Sec61-g"/>
</dbReference>
<dbReference type="HAMAP" id="MF_00422">
    <property type="entry name" value="SecE"/>
    <property type="match status" value="1"/>
</dbReference>
<keyword evidence="2 8" id="KW-0812">Transmembrane</keyword>
<dbReference type="RefSeq" id="WP_048202250.1">
    <property type="nucleotide sequence ID" value="NZ_CP009149.1"/>
</dbReference>
<dbReference type="GO" id="GO:0006605">
    <property type="term" value="P:protein targeting"/>
    <property type="evidence" value="ECO:0007669"/>
    <property type="project" value="UniProtKB-UniRule"/>
</dbReference>
<evidence type="ECO:0000313" key="10">
    <source>
        <dbReference type="Proteomes" id="UP000028781"/>
    </source>
</evidence>
<dbReference type="AlphaFoldDB" id="A0A076LI33"/>
<dbReference type="Pfam" id="PF00584">
    <property type="entry name" value="SecE"/>
    <property type="match status" value="1"/>
</dbReference>
<keyword evidence="6 8" id="KW-0472">Membrane</keyword>
<comment type="similarity">
    <text evidence="8">Belongs to the SecE/SEC61-gamma family.</text>
</comment>
<dbReference type="GeneID" id="24891932"/>
<dbReference type="InterPro" id="IPR008158">
    <property type="entry name" value="Translocase_Sec61-g"/>
</dbReference>
<evidence type="ECO:0000256" key="5">
    <source>
        <dbReference type="ARBA" id="ARBA00023010"/>
    </source>
</evidence>
<reference evidence="9 10" key="1">
    <citation type="journal article" date="2015" name="Int. J. Syst. Evol. Microbiol.">
        <title>M ethanocaldococcus bathoardescens sp. nov., a hyperthermophilic methanogen isolated from a volcanically active deep-sea hydrothermal vent.</title>
        <authorList>
            <person name="Stewart L.C."/>
            <person name="Jung J.H."/>
            <person name="Kim Y.T."/>
            <person name="Kwon S.W."/>
            <person name="Park C.S."/>
            <person name="Holden J.F."/>
        </authorList>
    </citation>
    <scope>NUCLEOTIDE SEQUENCE [LARGE SCALE GENOMIC DNA]</scope>
    <source>
        <strain evidence="9 10">JH146</strain>
    </source>
</reference>
<keyword evidence="8" id="KW-1003">Cell membrane</keyword>
<keyword evidence="5 8" id="KW-0811">Translocation</keyword>
<evidence type="ECO:0000256" key="6">
    <source>
        <dbReference type="ARBA" id="ARBA00023136"/>
    </source>
</evidence>
<dbReference type="STRING" id="1301915.JH146_1306"/>
<keyword evidence="10" id="KW-1185">Reference proteome</keyword>
<dbReference type="GO" id="GO:0065002">
    <property type="term" value="P:intracellular protein transmembrane transport"/>
    <property type="evidence" value="ECO:0007669"/>
    <property type="project" value="UniProtKB-UniRule"/>
</dbReference>
<evidence type="ECO:0000256" key="7">
    <source>
        <dbReference type="ARBA" id="ARBA00037847"/>
    </source>
</evidence>
<comment type="subcellular location">
    <subcellularLocation>
        <location evidence="8">Cell membrane</location>
        <topology evidence="8">Single-pass membrane protein</topology>
    </subcellularLocation>
    <subcellularLocation>
        <location evidence="7">Endomembrane system</location>
        <topology evidence="7">Single-pass membrane protein</topology>
    </subcellularLocation>
</comment>
<accession>A0A076LI33</accession>
<sequence>MEANFNQKIEQIKEFIEECRRVWLVLKKPTKDEFLSVAKVTALGISLLGIIGYIIHVPATYIKGLLKPPTTPRV</sequence>
<dbReference type="NCBIfam" id="NF006907">
    <property type="entry name" value="PRK09400.1-2"/>
    <property type="match status" value="1"/>
</dbReference>
<dbReference type="Proteomes" id="UP000028781">
    <property type="component" value="Chromosome"/>
</dbReference>
<dbReference type="SUPFAM" id="SSF103456">
    <property type="entry name" value="Preprotein translocase SecE subunit"/>
    <property type="match status" value="1"/>
</dbReference>
<name>A0A076LI33_9EURY</name>
<keyword evidence="4 8" id="KW-1133">Transmembrane helix</keyword>
<keyword evidence="3 8" id="KW-0653">Protein transport</keyword>
<dbReference type="HOGENOM" id="CLU_191921_0_0_2"/>
<dbReference type="GO" id="GO:0005886">
    <property type="term" value="C:plasma membrane"/>
    <property type="evidence" value="ECO:0007669"/>
    <property type="project" value="UniProtKB-SubCell"/>
</dbReference>
<dbReference type="Gene3D" id="1.20.5.820">
    <property type="entry name" value="Preprotein translocase SecE subunit"/>
    <property type="match status" value="1"/>
</dbReference>